<keyword evidence="6" id="KW-0274">FAD</keyword>
<evidence type="ECO:0000256" key="10">
    <source>
        <dbReference type="ARBA" id="ARBA00034078"/>
    </source>
</evidence>
<protein>
    <submittedName>
        <fullName evidence="13">Dihydroorotate oxidase electron transfer subunit</fullName>
    </submittedName>
</protein>
<keyword evidence="4" id="KW-0001">2Fe-2S</keyword>
<evidence type="ECO:0000256" key="2">
    <source>
        <dbReference type="ARBA" id="ARBA00022448"/>
    </source>
</evidence>
<dbReference type="InterPro" id="IPR012165">
    <property type="entry name" value="Cyt_c3_hydrogenase_gsu"/>
</dbReference>
<evidence type="ECO:0000256" key="5">
    <source>
        <dbReference type="ARBA" id="ARBA00022723"/>
    </source>
</evidence>
<name>A0ABZ2A533_STRNV</name>
<dbReference type="Gene3D" id="2.40.30.10">
    <property type="entry name" value="Translation factors"/>
    <property type="match status" value="1"/>
</dbReference>
<dbReference type="EMBL" id="CP109495">
    <property type="protein sequence ID" value="WUX53511.1"/>
    <property type="molecule type" value="Genomic_DNA"/>
</dbReference>
<dbReference type="InterPro" id="IPR050353">
    <property type="entry name" value="PyrK_electron_transfer"/>
</dbReference>
<evidence type="ECO:0000256" key="11">
    <source>
        <dbReference type="SAM" id="MobiDB-lite"/>
    </source>
</evidence>
<dbReference type="Gene3D" id="2.10.240.10">
    <property type="entry name" value="Dihydroorotate dehydrogenase, electron transfer subunit"/>
    <property type="match status" value="1"/>
</dbReference>
<keyword evidence="8" id="KW-0408">Iron</keyword>
<feature type="region of interest" description="Disordered" evidence="11">
    <location>
        <begin position="1"/>
        <end position="33"/>
    </location>
</feature>
<dbReference type="InterPro" id="IPR019480">
    <property type="entry name" value="Dihydroorotate_DH_Fe-S-bd"/>
</dbReference>
<reference evidence="13" key="1">
    <citation type="submission" date="2022-10" db="EMBL/GenBank/DDBJ databases">
        <title>The complete genomes of actinobacterial strains from the NBC collection.</title>
        <authorList>
            <person name="Joergensen T.S."/>
            <person name="Alvarez Arevalo M."/>
            <person name="Sterndorff E.B."/>
            <person name="Faurdal D."/>
            <person name="Vuksanovic O."/>
            <person name="Mourched A.-S."/>
            <person name="Charusanti P."/>
            <person name="Shaw S."/>
            <person name="Blin K."/>
            <person name="Weber T."/>
        </authorList>
    </citation>
    <scope>NUCLEOTIDE SEQUENCE</scope>
    <source>
        <strain evidence="13">NBC_01432</strain>
    </source>
</reference>
<organism evidence="13 14">
    <name type="scientific">Streptomyces niveus</name>
    <name type="common">Streptomyces spheroides</name>
    <dbReference type="NCBI Taxonomy" id="193462"/>
    <lineage>
        <taxon>Bacteria</taxon>
        <taxon>Bacillati</taxon>
        <taxon>Actinomycetota</taxon>
        <taxon>Actinomycetes</taxon>
        <taxon>Kitasatosporales</taxon>
        <taxon>Streptomycetaceae</taxon>
        <taxon>Streptomyces</taxon>
    </lineage>
</organism>
<evidence type="ECO:0000256" key="1">
    <source>
        <dbReference type="ARBA" id="ARBA00006422"/>
    </source>
</evidence>
<evidence type="ECO:0000256" key="4">
    <source>
        <dbReference type="ARBA" id="ARBA00022714"/>
    </source>
</evidence>
<keyword evidence="3" id="KW-0285">Flavoprotein</keyword>
<feature type="domain" description="FAD-binding FR-type" evidence="12">
    <location>
        <begin position="38"/>
        <end position="140"/>
    </location>
</feature>
<evidence type="ECO:0000259" key="12">
    <source>
        <dbReference type="PROSITE" id="PS51384"/>
    </source>
</evidence>
<keyword evidence="7" id="KW-0249">Electron transport</keyword>
<dbReference type="PROSITE" id="PS51384">
    <property type="entry name" value="FAD_FR"/>
    <property type="match status" value="1"/>
</dbReference>
<dbReference type="RefSeq" id="WP_329077119.1">
    <property type="nucleotide sequence ID" value="NZ_CP109495.1"/>
</dbReference>
<keyword evidence="5" id="KW-0479">Metal-binding</keyword>
<keyword evidence="14" id="KW-1185">Reference proteome</keyword>
<evidence type="ECO:0000256" key="6">
    <source>
        <dbReference type="ARBA" id="ARBA00022827"/>
    </source>
</evidence>
<dbReference type="SUPFAM" id="SSF63380">
    <property type="entry name" value="Riboflavin synthase domain-like"/>
    <property type="match status" value="1"/>
</dbReference>
<gene>
    <name evidence="13" type="ORF">OG442_19220</name>
</gene>
<evidence type="ECO:0000313" key="13">
    <source>
        <dbReference type="EMBL" id="WUX53511.1"/>
    </source>
</evidence>
<sequence>MNTPLDTEAGIPVRDSVTPLGETADGAGTRAGAGLPAPTWHRARVLVSTPYGRGYHFLRLEAPSIARTCQAGQFVMLTAARDGDDGPVLPRPMAVYGRDPRAGTIDILLGVVGDGTRRLASFRPGERMLVVGPLGQGFRLAPRTRRVLLLGRGIGTCSLTTVAQECAGTDVEIVAVASGRSADRVVGADVYRAAGVTRLHEVTDDTGASDVTRLRDMLTADLDQAPPQQIMTCGSERLARLCEELGRRWAADVQVSLEAHMACGLGYCHGCATGTRSGPEESPLICADGPVFRLSRPDADR</sequence>
<keyword evidence="2" id="KW-0813">Transport</keyword>
<dbReference type="PANTHER" id="PTHR43513:SF3">
    <property type="entry name" value="DIHYDROOROTATE DEHYDROGENASE B (NAD(+)), ELECTRON TRANSFER SUBUNIT-RELATED"/>
    <property type="match status" value="1"/>
</dbReference>
<evidence type="ECO:0000313" key="14">
    <source>
        <dbReference type="Proteomes" id="UP001432209"/>
    </source>
</evidence>
<accession>A0ABZ2A533</accession>
<feature type="compositionally biased region" description="Low complexity" evidence="11">
    <location>
        <begin position="21"/>
        <end position="33"/>
    </location>
</feature>
<comment type="cofactor">
    <cofactor evidence="10">
        <name>[2Fe-2S] cluster</name>
        <dbReference type="ChEBI" id="CHEBI:190135"/>
    </cofactor>
</comment>
<proteinExistence type="inferred from homology"/>
<evidence type="ECO:0000256" key="3">
    <source>
        <dbReference type="ARBA" id="ARBA00022630"/>
    </source>
</evidence>
<comment type="similarity">
    <text evidence="1">Belongs to the PyrK family.</text>
</comment>
<dbReference type="InterPro" id="IPR037117">
    <property type="entry name" value="Dihydroorotate_DH_ele_sf"/>
</dbReference>
<evidence type="ECO:0000256" key="8">
    <source>
        <dbReference type="ARBA" id="ARBA00023004"/>
    </source>
</evidence>
<dbReference type="Proteomes" id="UP001432209">
    <property type="component" value="Chromosome"/>
</dbReference>
<dbReference type="InterPro" id="IPR017938">
    <property type="entry name" value="Riboflavin_synthase-like_b-brl"/>
</dbReference>
<dbReference type="InterPro" id="IPR017927">
    <property type="entry name" value="FAD-bd_FR_type"/>
</dbReference>
<dbReference type="InterPro" id="IPR039261">
    <property type="entry name" value="FNR_nucleotide-bd"/>
</dbReference>
<dbReference type="Gene3D" id="3.40.50.80">
    <property type="entry name" value="Nucleotide-binding domain of ferredoxin-NADP reductase (FNR) module"/>
    <property type="match status" value="1"/>
</dbReference>
<evidence type="ECO:0000256" key="9">
    <source>
        <dbReference type="ARBA" id="ARBA00023014"/>
    </source>
</evidence>
<dbReference type="Pfam" id="PF10418">
    <property type="entry name" value="DHODB_Fe-S_bind"/>
    <property type="match status" value="1"/>
</dbReference>
<dbReference type="SUPFAM" id="SSF52343">
    <property type="entry name" value="Ferredoxin reductase-like, C-terminal NADP-linked domain"/>
    <property type="match status" value="1"/>
</dbReference>
<dbReference type="PIRSF" id="PIRSF006816">
    <property type="entry name" value="Cyc3_hyd_g"/>
    <property type="match status" value="1"/>
</dbReference>
<dbReference type="PANTHER" id="PTHR43513">
    <property type="entry name" value="DIHYDROOROTATE DEHYDROGENASE B (NAD(+)), ELECTRON TRANSFER SUBUNIT"/>
    <property type="match status" value="1"/>
</dbReference>
<keyword evidence="9" id="KW-0411">Iron-sulfur</keyword>
<evidence type="ECO:0000256" key="7">
    <source>
        <dbReference type="ARBA" id="ARBA00022982"/>
    </source>
</evidence>